<evidence type="ECO:0000313" key="4">
    <source>
        <dbReference type="Proteomes" id="UP001375240"/>
    </source>
</evidence>
<dbReference type="Proteomes" id="UP001375240">
    <property type="component" value="Unassembled WGS sequence"/>
</dbReference>
<dbReference type="AlphaFoldDB" id="A0AAV9TXF3"/>
<accession>A0AAV9TXF3</accession>
<organism evidence="3 4">
    <name type="scientific">Orbilia brochopaga</name>
    <dbReference type="NCBI Taxonomy" id="3140254"/>
    <lineage>
        <taxon>Eukaryota</taxon>
        <taxon>Fungi</taxon>
        <taxon>Dikarya</taxon>
        <taxon>Ascomycota</taxon>
        <taxon>Pezizomycotina</taxon>
        <taxon>Orbiliomycetes</taxon>
        <taxon>Orbiliales</taxon>
        <taxon>Orbiliaceae</taxon>
        <taxon>Orbilia</taxon>
    </lineage>
</organism>
<dbReference type="Pfam" id="PF00651">
    <property type="entry name" value="BTB"/>
    <property type="match status" value="1"/>
</dbReference>
<protein>
    <recommendedName>
        <fullName evidence="2">BTB domain-containing protein</fullName>
    </recommendedName>
</protein>
<sequence>MSHSREATQATSPGASLGVADLLADDSKESPREASISALYRMPLFSDITLRVGPPENQRFYLLHRLVIGGQSPVLFELCNADNPASVDGVPLPYIEPMVFDHVVRWLYKYKLTDRFEDAVILMKVFEAAELLKIRALSQQTLSNLQVIMRQRRQRDEAQSGNLTRNQNSRGSGESTAIDSRKEERPSMTDTTVAVSNASVVTNYTDEINHPNNQIGTESKPWSKIRDILARVTRTKGNTIKVGKDSGPHPRNAHRACNHSHIATENSTSEPSRDSVAAVSAPSANSFENSRPGHAGKSHDFAGTK</sequence>
<proteinExistence type="predicted"/>
<feature type="region of interest" description="Disordered" evidence="1">
    <location>
        <begin position="153"/>
        <end position="191"/>
    </location>
</feature>
<dbReference type="Gene3D" id="3.30.710.10">
    <property type="entry name" value="Potassium Channel Kv1.1, Chain A"/>
    <property type="match status" value="1"/>
</dbReference>
<dbReference type="PROSITE" id="PS50097">
    <property type="entry name" value="BTB"/>
    <property type="match status" value="1"/>
</dbReference>
<evidence type="ECO:0000313" key="3">
    <source>
        <dbReference type="EMBL" id="KAK6330417.1"/>
    </source>
</evidence>
<keyword evidence="4" id="KW-1185">Reference proteome</keyword>
<evidence type="ECO:0000256" key="1">
    <source>
        <dbReference type="SAM" id="MobiDB-lite"/>
    </source>
</evidence>
<feature type="compositionally biased region" description="Polar residues" evidence="1">
    <location>
        <begin position="159"/>
        <end position="178"/>
    </location>
</feature>
<gene>
    <name evidence="3" type="ORF">TWF696_003514</name>
</gene>
<dbReference type="InterPro" id="IPR000210">
    <property type="entry name" value="BTB/POZ_dom"/>
</dbReference>
<feature type="domain" description="BTB" evidence="2">
    <location>
        <begin position="46"/>
        <end position="112"/>
    </location>
</feature>
<name>A0AAV9TXF3_9PEZI</name>
<feature type="region of interest" description="Disordered" evidence="1">
    <location>
        <begin position="262"/>
        <end position="305"/>
    </location>
</feature>
<dbReference type="SUPFAM" id="SSF54695">
    <property type="entry name" value="POZ domain"/>
    <property type="match status" value="1"/>
</dbReference>
<evidence type="ECO:0000259" key="2">
    <source>
        <dbReference type="PROSITE" id="PS50097"/>
    </source>
</evidence>
<reference evidence="3 4" key="1">
    <citation type="submission" date="2019-10" db="EMBL/GenBank/DDBJ databases">
        <authorList>
            <person name="Palmer J.M."/>
        </authorList>
    </citation>
    <scope>NUCLEOTIDE SEQUENCE [LARGE SCALE GENOMIC DNA]</scope>
    <source>
        <strain evidence="3 4">TWF696</strain>
    </source>
</reference>
<feature type="compositionally biased region" description="Low complexity" evidence="1">
    <location>
        <begin position="275"/>
        <end position="286"/>
    </location>
</feature>
<dbReference type="InterPro" id="IPR011333">
    <property type="entry name" value="SKP1/BTB/POZ_sf"/>
</dbReference>
<dbReference type="EMBL" id="JAVHNQ010000018">
    <property type="protein sequence ID" value="KAK6330417.1"/>
    <property type="molecule type" value="Genomic_DNA"/>
</dbReference>
<comment type="caution">
    <text evidence="3">The sequence shown here is derived from an EMBL/GenBank/DDBJ whole genome shotgun (WGS) entry which is preliminary data.</text>
</comment>